<dbReference type="AlphaFoldDB" id="A0A1I2RC46"/>
<evidence type="ECO:0000313" key="1">
    <source>
        <dbReference type="EMBL" id="SFG36167.1"/>
    </source>
</evidence>
<reference evidence="2" key="1">
    <citation type="submission" date="2016-10" db="EMBL/GenBank/DDBJ databases">
        <authorList>
            <person name="Varghese N."/>
            <person name="Submissions S."/>
        </authorList>
    </citation>
    <scope>NUCLEOTIDE SEQUENCE [LARGE SCALE GENOMIC DNA]</scope>
    <source>
        <strain evidence="2">Gh-105</strain>
    </source>
</reference>
<sequence length="283" mass="30572">MERRHFTVIPGGAGVGGVADTTTWRIDLVRPGHLSPEAMAAWRALLTRIGRSDAVFSDPDYLQAAAQHRAGGCDVVFALAWTGADTARTLRAAVALTVPHPIWGRGRFLPWQPPNLTVTPAVEARFTPDLTDVLTDRLKALRWNAALDLGPIPLQNPASRPALGALSGLGRIPDRALIDVGGPSPSVRQRIAEPNGIRDAVEEFLVLDAAHAAAPIIADPSEANFVRVVMRLFARRRLAAVDLNRRDGRVIAAALRLGAAPHAVVWRRARVGLDTTRRRDRSA</sequence>
<dbReference type="OrthoDB" id="7986156at2"/>
<gene>
    <name evidence="1" type="ORF">SAMN05192565_102110</name>
</gene>
<protein>
    <submittedName>
        <fullName evidence="1">Uncharacterized protein</fullName>
    </submittedName>
</protein>
<proteinExistence type="predicted"/>
<accession>A0A1I2RC46</accession>
<keyword evidence="2" id="KW-1185">Reference proteome</keyword>
<dbReference type="RefSeq" id="WP_091968503.1">
    <property type="nucleotide sequence ID" value="NZ_FOPM01000002.1"/>
</dbReference>
<dbReference type="STRING" id="582675.SAMN05192565_102110"/>
<dbReference type="Proteomes" id="UP000199229">
    <property type="component" value="Unassembled WGS sequence"/>
</dbReference>
<organism evidence="1 2">
    <name type="scientific">Methylobacterium gossipiicola</name>
    <dbReference type="NCBI Taxonomy" id="582675"/>
    <lineage>
        <taxon>Bacteria</taxon>
        <taxon>Pseudomonadati</taxon>
        <taxon>Pseudomonadota</taxon>
        <taxon>Alphaproteobacteria</taxon>
        <taxon>Hyphomicrobiales</taxon>
        <taxon>Methylobacteriaceae</taxon>
        <taxon>Methylobacterium</taxon>
    </lineage>
</organism>
<dbReference type="EMBL" id="FOPM01000002">
    <property type="protein sequence ID" value="SFG36167.1"/>
    <property type="molecule type" value="Genomic_DNA"/>
</dbReference>
<evidence type="ECO:0000313" key="2">
    <source>
        <dbReference type="Proteomes" id="UP000199229"/>
    </source>
</evidence>
<name>A0A1I2RC46_9HYPH</name>